<keyword evidence="8 11" id="KW-0346">Stress response</keyword>
<dbReference type="InterPro" id="IPR004504">
    <property type="entry name" value="DNA_repair_RadA"/>
</dbReference>
<dbReference type="PANTHER" id="PTHR32472:SF10">
    <property type="entry name" value="DNA REPAIR PROTEIN RADA-LIKE PROTEIN"/>
    <property type="match status" value="1"/>
</dbReference>
<protein>
    <recommendedName>
        <fullName evidence="11 12">DNA repair protein RadA</fullName>
    </recommendedName>
</protein>
<evidence type="ECO:0000256" key="6">
    <source>
        <dbReference type="ARBA" id="ARBA00022833"/>
    </source>
</evidence>
<dbReference type="Pfam" id="PF13481">
    <property type="entry name" value="AAA_25"/>
    <property type="match status" value="1"/>
</dbReference>
<evidence type="ECO:0000256" key="12">
    <source>
        <dbReference type="NCBIfam" id="TIGR00416"/>
    </source>
</evidence>
<keyword evidence="2 11" id="KW-0547">Nucleotide-binding</keyword>
<feature type="region of interest" description="Lon-protease-like" evidence="11">
    <location>
        <begin position="383"/>
        <end position="487"/>
    </location>
</feature>
<dbReference type="PATRIC" id="fig|580047.4.peg.329"/>
<dbReference type="KEGG" id="cra:CTO_0320"/>
<dbReference type="GO" id="GO:0003684">
    <property type="term" value="F:damaged DNA binding"/>
    <property type="evidence" value="ECO:0007669"/>
    <property type="project" value="InterPro"/>
</dbReference>
<dbReference type="InterPro" id="IPR014721">
    <property type="entry name" value="Ribsml_uS5_D2-typ_fold_subgr"/>
</dbReference>
<dbReference type="SUPFAM" id="SSF54211">
    <property type="entry name" value="Ribosomal protein S5 domain 2-like"/>
    <property type="match status" value="1"/>
</dbReference>
<feature type="short sequence motif" description="RadA KNRFG motif" evidence="11">
    <location>
        <begin position="284"/>
        <end position="288"/>
    </location>
</feature>
<dbReference type="GO" id="GO:0000725">
    <property type="term" value="P:recombinational repair"/>
    <property type="evidence" value="ECO:0007669"/>
    <property type="project" value="UniProtKB-UniRule"/>
</dbReference>
<dbReference type="Gene3D" id="3.30.230.10">
    <property type="match status" value="1"/>
</dbReference>
<keyword evidence="1 11" id="KW-0479">Metal-binding</keyword>
<comment type="domain">
    <text evidence="11">The middle region has homology to RecA with ATPase motifs including the RadA KNRFG motif, while the C-terminus is homologous to Lon protease.</text>
</comment>
<organism evidence="15 16">
    <name type="scientific">Chlamydia trachomatis serovar A (strain A2497)</name>
    <dbReference type="NCBI Taxonomy" id="580047"/>
    <lineage>
        <taxon>Bacteria</taxon>
        <taxon>Pseudomonadati</taxon>
        <taxon>Chlamydiota</taxon>
        <taxon>Chlamydiia</taxon>
        <taxon>Chlamydiales</taxon>
        <taxon>Chlamydiaceae</taxon>
        <taxon>Chlamydia/Chlamydophila group</taxon>
        <taxon>Chlamydia</taxon>
    </lineage>
</organism>
<reference evidence="15 16" key="1">
    <citation type="journal article" date="2011" name="J. Exp. Med.">
        <title>A live-attenuated chlamydial vaccine protects against trachoma in nonhuman primates.</title>
        <authorList>
            <person name="Kari L."/>
            <person name="Whitmire W.M."/>
            <person name="Olivares-Zavaleta N."/>
            <person name="Goheen M.M."/>
            <person name="Taylor L.D."/>
            <person name="Carlson J.H."/>
            <person name="Sturdevant G.L."/>
            <person name="Lu C."/>
            <person name="Bakios L.E."/>
            <person name="Randall L.B."/>
            <person name="Parnell M.J."/>
            <person name="Zhong G."/>
            <person name="Caldwell H.D."/>
        </authorList>
    </citation>
    <scope>NUCLEOTIDE SEQUENCE [LARGE SCALE GENOMIC DNA]</scope>
    <source>
        <strain evidence="15 16">A2497</strain>
    </source>
</reference>
<evidence type="ECO:0000313" key="16">
    <source>
        <dbReference type="Proteomes" id="UP000009287"/>
    </source>
</evidence>
<dbReference type="Proteomes" id="UP000009287">
    <property type="component" value="Chromosome"/>
</dbReference>
<dbReference type="InterPro" id="IPR020568">
    <property type="entry name" value="Ribosomal_Su5_D2-typ_SF"/>
</dbReference>
<evidence type="ECO:0000256" key="1">
    <source>
        <dbReference type="ARBA" id="ARBA00022723"/>
    </source>
</evidence>
<dbReference type="GO" id="GO:0140664">
    <property type="term" value="F:ATP-dependent DNA damage sensor activity"/>
    <property type="evidence" value="ECO:0007669"/>
    <property type="project" value="InterPro"/>
</dbReference>
<dbReference type="PROSITE" id="PS50162">
    <property type="entry name" value="RECA_2"/>
    <property type="match status" value="1"/>
</dbReference>
<dbReference type="FunFam" id="3.30.230.10:FF:000163">
    <property type="entry name" value="DNA repair protein RadA"/>
    <property type="match status" value="1"/>
</dbReference>
<evidence type="ECO:0000256" key="5">
    <source>
        <dbReference type="ARBA" id="ARBA00022801"/>
    </source>
</evidence>
<keyword evidence="7 11" id="KW-0067">ATP-binding</keyword>
<keyword evidence="3 11" id="KW-0227">DNA damage</keyword>
<keyword evidence="5" id="KW-0378">Hydrolase</keyword>
<dbReference type="PRINTS" id="PR01874">
    <property type="entry name" value="DNAREPAIRADA"/>
</dbReference>
<evidence type="ECO:0000256" key="2">
    <source>
        <dbReference type="ARBA" id="ARBA00022741"/>
    </source>
</evidence>
<dbReference type="EMBL" id="CP002401">
    <property type="protein sequence ID" value="AEP35137.1"/>
    <property type="molecule type" value="Genomic_DNA"/>
</dbReference>
<proteinExistence type="inferred from homology"/>
<evidence type="ECO:0000256" key="7">
    <source>
        <dbReference type="ARBA" id="ARBA00022840"/>
    </source>
</evidence>
<dbReference type="SMART" id="SM00382">
    <property type="entry name" value="AAA"/>
    <property type="match status" value="1"/>
</dbReference>
<dbReference type="GO" id="GO:0005829">
    <property type="term" value="C:cytosol"/>
    <property type="evidence" value="ECO:0007669"/>
    <property type="project" value="TreeGrafter"/>
</dbReference>
<dbReference type="FunFam" id="3.40.50.300:FF:000050">
    <property type="entry name" value="DNA repair protein RadA"/>
    <property type="match status" value="1"/>
</dbReference>
<dbReference type="InterPro" id="IPR020588">
    <property type="entry name" value="RecA_ATP-bd"/>
</dbReference>
<dbReference type="GO" id="GO:0005524">
    <property type="term" value="F:ATP binding"/>
    <property type="evidence" value="ECO:0007669"/>
    <property type="project" value="UniProtKB-UniRule"/>
</dbReference>
<dbReference type="PANTHER" id="PTHR32472">
    <property type="entry name" value="DNA REPAIR PROTEIN RADA"/>
    <property type="match status" value="1"/>
</dbReference>
<comment type="function">
    <text evidence="13">DNA-dependent ATPase involved in processing of recombination intermediates, plays a role in repairing DNA breaks. Stimulates the branch migration of RecA-mediated strand transfer reactions, allowing the 3' invading strand to extend heteroduplex DNA faster. Binds ssDNA in the presence of ADP but not other nucleotides, has ATPase activity that is stimulated by ssDNA and various branched DNA structures, but inhibited by SSB. Does not have RecA's homology-searching function.</text>
</comment>
<dbReference type="GO" id="GO:0008270">
    <property type="term" value="F:zinc ion binding"/>
    <property type="evidence" value="ECO:0007669"/>
    <property type="project" value="UniProtKB-KW"/>
</dbReference>
<dbReference type="Pfam" id="PF18073">
    <property type="entry name" value="Zn_ribbon_LapB"/>
    <property type="match status" value="1"/>
</dbReference>
<keyword evidence="6 13" id="KW-0862">Zinc</keyword>
<sequence>MYKSLLMGIFGEKALQDQKKKQKNLLLNRRYQHMTTKIKTQWTCTECGTHSPKWLGQCSGCLQWNTLVEERTAPKLNTSSYSSSSSIPIPLNNVEFQEEIRIHTQAQGWNRLLGGGTVRGSLALLGGEPGIGKSTLLLQISSQFAAAGHKVLYVCGEESVSQTSLRAQRLQISSNNIFLFPETNLEDIKQQIDNIAPDILVIDSIQIIFSPSLSSAPGSVAQVRETTAELMHIAKQKQITTFIIGHVTKSGEIAGPRILEHLVDTVLYFEGNAHANYRMIRSVKNRFGPTNELLILSMHTDGLREVENPSGLFLQEKIVETTGSTIIPIVEGSETLLIEVQALVSSSPFSNPVRKTSGFDPNRFSLLLAVLEKRANVKLYTSDVFLSIAGGLKITQPSADLGAVLSVVSSLYNRYLPKNYTYTGEIGLGGEIRHVSHMEHRIKESIIMGFKGIVMPFGQIKGLPKEFLDQIDIIGVKTIKDAVRLLQ</sequence>
<evidence type="ECO:0000256" key="8">
    <source>
        <dbReference type="ARBA" id="ARBA00023016"/>
    </source>
</evidence>
<dbReference type="GO" id="GO:0016787">
    <property type="term" value="F:hydrolase activity"/>
    <property type="evidence" value="ECO:0007669"/>
    <property type="project" value="UniProtKB-KW"/>
</dbReference>
<evidence type="ECO:0000256" key="4">
    <source>
        <dbReference type="ARBA" id="ARBA00022771"/>
    </source>
</evidence>
<feature type="binding site" evidence="11">
    <location>
        <begin position="127"/>
        <end position="134"/>
    </location>
    <ligand>
        <name>ATP</name>
        <dbReference type="ChEBI" id="CHEBI:30616"/>
    </ligand>
</feature>
<dbReference type="AlphaFoldDB" id="G4NME3"/>
<name>G4NME3_CHLT4</name>
<evidence type="ECO:0000256" key="13">
    <source>
        <dbReference type="RuleBase" id="RU003555"/>
    </source>
</evidence>
<evidence type="ECO:0000259" key="14">
    <source>
        <dbReference type="PROSITE" id="PS50162"/>
    </source>
</evidence>
<dbReference type="InterPro" id="IPR003593">
    <property type="entry name" value="AAA+_ATPase"/>
</dbReference>
<gene>
    <name evidence="11" type="primary">radA</name>
    <name evidence="15" type="ordered locus">CTO_0320</name>
</gene>
<dbReference type="SUPFAM" id="SSF52540">
    <property type="entry name" value="P-loop containing nucleoside triphosphate hydrolases"/>
    <property type="match status" value="1"/>
</dbReference>
<accession>G4NME3</accession>
<keyword evidence="4 13" id="KW-0863">Zinc-finger</keyword>
<evidence type="ECO:0000256" key="11">
    <source>
        <dbReference type="HAMAP-Rule" id="MF_01498"/>
    </source>
</evidence>
<evidence type="ECO:0000256" key="10">
    <source>
        <dbReference type="ARBA" id="ARBA00023204"/>
    </source>
</evidence>
<dbReference type="NCBIfam" id="TIGR00416">
    <property type="entry name" value="sms"/>
    <property type="match status" value="1"/>
</dbReference>
<keyword evidence="9 11" id="KW-0238">DNA-binding</keyword>
<dbReference type="InterPro" id="IPR041166">
    <property type="entry name" value="Rubredoxin_2"/>
</dbReference>
<dbReference type="CDD" id="cd01121">
    <property type="entry name" value="RadA_SMS_N"/>
    <property type="match status" value="1"/>
</dbReference>
<dbReference type="HAMAP" id="MF_01498">
    <property type="entry name" value="RadA_bact"/>
    <property type="match status" value="1"/>
</dbReference>
<dbReference type="Gene3D" id="3.40.50.300">
    <property type="entry name" value="P-loop containing nucleotide triphosphate hydrolases"/>
    <property type="match status" value="1"/>
</dbReference>
<evidence type="ECO:0000256" key="9">
    <source>
        <dbReference type="ARBA" id="ARBA00023125"/>
    </source>
</evidence>
<dbReference type="InterPro" id="IPR027417">
    <property type="entry name" value="P-loop_NTPase"/>
</dbReference>
<keyword evidence="10 11" id="KW-0234">DNA repair</keyword>
<evidence type="ECO:0000256" key="3">
    <source>
        <dbReference type="ARBA" id="ARBA00022763"/>
    </source>
</evidence>
<feature type="domain" description="RecA family profile 1" evidence="14">
    <location>
        <begin position="98"/>
        <end position="247"/>
    </location>
</feature>
<comment type="function">
    <text evidence="11">Plays a role in repairing double-strand DNA breaks, probably involving stabilizing or processing branched DNA or blocked replication forks.</text>
</comment>
<evidence type="ECO:0000313" key="15">
    <source>
        <dbReference type="EMBL" id="AEP35137.1"/>
    </source>
</evidence>
<comment type="similarity">
    <text evidence="11 13">Belongs to the RecA family. RadA subfamily.</text>
</comment>